<dbReference type="HOGENOM" id="CLU_3364291_0_0_9"/>
<protein>
    <submittedName>
        <fullName evidence="1">Uncharacterized protein</fullName>
    </submittedName>
</protein>
<proteinExistence type="predicted"/>
<comment type="caution">
    <text evidence="1">The sequence shown here is derived from an EMBL/GenBank/DDBJ whole genome shotgun (WGS) entry which is preliminary data.</text>
</comment>
<sequence>MQHLEGAARYLLLCCEFEALPIILDFFHTYQGFPF</sequence>
<dbReference type="AlphaFoldDB" id="A7VYL4"/>
<name>A7VYL4_9FIRM</name>
<reference evidence="1 2" key="1">
    <citation type="submission" date="2007-08" db="EMBL/GenBank/DDBJ databases">
        <title>Draft genome sequence of Clostridium leptum (DSM 753).</title>
        <authorList>
            <person name="Sudarsanam P."/>
            <person name="Ley R."/>
            <person name="Guruge J."/>
            <person name="Turnbaugh P.J."/>
            <person name="Mahowald M."/>
            <person name="Liep D."/>
            <person name="Gordon J."/>
        </authorList>
    </citation>
    <scope>NUCLEOTIDE SEQUENCE [LARGE SCALE GENOMIC DNA]</scope>
    <source>
        <strain evidence="1 2">DSM 753</strain>
    </source>
</reference>
<gene>
    <name evidence="1" type="ORF">CLOLEP_03692</name>
</gene>
<evidence type="ECO:0000313" key="1">
    <source>
        <dbReference type="EMBL" id="EDO59642.1"/>
    </source>
</evidence>
<dbReference type="EMBL" id="ABCB02000021">
    <property type="protein sequence ID" value="EDO59642.1"/>
    <property type="molecule type" value="Genomic_DNA"/>
</dbReference>
<reference evidence="1 2" key="2">
    <citation type="submission" date="2007-08" db="EMBL/GenBank/DDBJ databases">
        <authorList>
            <person name="Fulton L."/>
            <person name="Clifton S."/>
            <person name="Fulton B."/>
            <person name="Xu J."/>
            <person name="Minx P."/>
            <person name="Pepin K.H."/>
            <person name="Johnson M."/>
            <person name="Thiruvilangam P."/>
            <person name="Bhonagiri V."/>
            <person name="Nash W.E."/>
            <person name="Wang C."/>
            <person name="Mardis E.R."/>
            <person name="Wilson R.K."/>
        </authorList>
    </citation>
    <scope>NUCLEOTIDE SEQUENCE [LARGE SCALE GENOMIC DNA]</scope>
    <source>
        <strain evidence="1 2">DSM 753</strain>
    </source>
</reference>
<evidence type="ECO:0000313" key="2">
    <source>
        <dbReference type="Proteomes" id="UP000003490"/>
    </source>
</evidence>
<organism evidence="1 2">
    <name type="scientific">[Clostridium] leptum DSM 753</name>
    <dbReference type="NCBI Taxonomy" id="428125"/>
    <lineage>
        <taxon>Bacteria</taxon>
        <taxon>Bacillati</taxon>
        <taxon>Bacillota</taxon>
        <taxon>Clostridia</taxon>
        <taxon>Eubacteriales</taxon>
        <taxon>Oscillospiraceae</taxon>
        <taxon>Oscillospiraceae incertae sedis</taxon>
    </lineage>
</organism>
<accession>A7VYL4</accession>
<dbReference type="Proteomes" id="UP000003490">
    <property type="component" value="Unassembled WGS sequence"/>
</dbReference>